<dbReference type="GO" id="GO:0005737">
    <property type="term" value="C:cytoplasm"/>
    <property type="evidence" value="ECO:0007669"/>
    <property type="project" value="TreeGrafter"/>
</dbReference>
<evidence type="ECO:0000256" key="1">
    <source>
        <dbReference type="SAM" id="MobiDB-lite"/>
    </source>
</evidence>
<dbReference type="InterPro" id="IPR049362">
    <property type="entry name" value="TTI1_rpt"/>
</dbReference>
<dbReference type="KEGG" id="dpa:109535932"/>
<accession>A0AAR5P8W3</accession>
<evidence type="ECO:0008006" key="6">
    <source>
        <dbReference type="Google" id="ProtNLM"/>
    </source>
</evidence>
<feature type="region of interest" description="Disordered" evidence="1">
    <location>
        <begin position="766"/>
        <end position="802"/>
    </location>
</feature>
<dbReference type="CTD" id="9675"/>
<dbReference type="PANTHER" id="PTHR18460">
    <property type="entry name" value="TEL2 INTERACTING PROTEIN 1 TTI1 FAMILY MEMBER"/>
    <property type="match status" value="1"/>
</dbReference>
<dbReference type="EnsemblMetazoa" id="XM_019901974.1">
    <property type="protein sequence ID" value="XP_019757533.1"/>
    <property type="gene ID" value="LOC109535932"/>
</dbReference>
<protein>
    <recommendedName>
        <fullName evidence="6">HEAT repeat-containing protein 1</fullName>
    </recommendedName>
</protein>
<dbReference type="Pfam" id="PF24176">
    <property type="entry name" value="TPR_TTI1_2nd"/>
    <property type="match status" value="1"/>
</dbReference>
<dbReference type="InterPro" id="IPR016024">
    <property type="entry name" value="ARM-type_fold"/>
</dbReference>
<dbReference type="Pfam" id="PF24173">
    <property type="entry name" value="TPR_TTI1_N"/>
    <property type="match status" value="1"/>
</dbReference>
<evidence type="ECO:0000313" key="4">
    <source>
        <dbReference type="EnsemblMetazoa" id="XP_019757533.1"/>
    </source>
</evidence>
<reference evidence="4" key="2">
    <citation type="submission" date="2024-08" db="UniProtKB">
        <authorList>
            <consortium name="EnsemblMetazoa"/>
        </authorList>
    </citation>
    <scope>IDENTIFICATION</scope>
</reference>
<dbReference type="PANTHER" id="PTHR18460:SF3">
    <property type="entry name" value="TELO2-INTERACTING PROTEIN 1 HOMOLOG"/>
    <property type="match status" value="1"/>
</dbReference>
<dbReference type="InterPro" id="IPR057567">
    <property type="entry name" value="TPR_TTI1_C"/>
</dbReference>
<evidence type="ECO:0000313" key="5">
    <source>
        <dbReference type="Proteomes" id="UP000019118"/>
    </source>
</evidence>
<feature type="domain" description="TTI1 C-terminal TPR" evidence="3">
    <location>
        <begin position="713"/>
        <end position="989"/>
    </location>
</feature>
<dbReference type="Proteomes" id="UP000019118">
    <property type="component" value="Unassembled WGS sequence"/>
</dbReference>
<dbReference type="InterPro" id="IPR057566">
    <property type="entry name" value="TPR_TTI1_N"/>
</dbReference>
<organism evidence="4 5">
    <name type="scientific">Dendroctonus ponderosae</name>
    <name type="common">Mountain pine beetle</name>
    <dbReference type="NCBI Taxonomy" id="77166"/>
    <lineage>
        <taxon>Eukaryota</taxon>
        <taxon>Metazoa</taxon>
        <taxon>Ecdysozoa</taxon>
        <taxon>Arthropoda</taxon>
        <taxon>Hexapoda</taxon>
        <taxon>Insecta</taxon>
        <taxon>Pterygota</taxon>
        <taxon>Neoptera</taxon>
        <taxon>Endopterygota</taxon>
        <taxon>Coleoptera</taxon>
        <taxon>Polyphaga</taxon>
        <taxon>Cucujiformia</taxon>
        <taxon>Curculionidae</taxon>
        <taxon>Scolytinae</taxon>
        <taxon>Dendroctonus</taxon>
    </lineage>
</organism>
<sequence length="1027" mass="117174">MQATSFREFEAFLLLCNKICKNPCDEHAMKELHKTIQRSPASLVRGAQKLLIPCFYSCIQNISTVGSRQKEQLVGALKLIFEKYTIEEINMFFNFYTFLLLELYDYGTHAVSDITEEYKLALLECMIALLNSVSFASVDQLYVKEHIPKFSQITYVCSELAKNEGARNIRSTAITCIMTLARVTKKEDFDDKVLCSKVADIFMFFLPGLSSMFAEIAVADAKIGHALLMHTIQAFGRIINLVMQNYNPTDCEIDLDLNMCASSAYVPLRKMLKSKDDIDQYVGKTSRTRKWFQASDGKLNEALKKMGKLTYHEHPKVRNELLKMASSVVQLCRVTIPKSVCTLIEYLIILSQDSDPEVASKAKVVIVELSQELANCNFNLIDNLKEGLYVAISSLPRKFNSVDEGKKTAAINLLMGYIQLLGTHNLGDVLLAPNMLRNLLHGLLHVAENKNSISEEYTLKELTPEGDAQPSFVNLTHFKAKTVENNLVLLCKELTKNGCFELVYDSLLETYMYDVARKKEALYLLNLHLSGLEEADYSAHMPIIKNILKIYTDEPLNDLSEALDSSEQSVEQIQENVLIIHLITDGIGRISHLLKHDFQKLLLKTLYLVLEKAGSGHPLIRTSGLMTIQTLTISCGYKDITDLVNENFDFLSYHVQMRLNKAQDKNGALNVLSVVLKHCGSDAFLPMKGIVDEVLLESCDRYKEKHSTAYLRVFKMIIDSLRRWFTVEIQHPVVKSRKEKELDQEPFKVTGIERCDDFSDEAFEGKTAEEMYREDEERRRSEQQQPSEDEEPAPEEQKRPSAPLHVTLTAQILKRSLHFLSSKDRARKLLVLKILETGMELLRDWDDELLPVVYQTSLPLLQRFKEEKDPLVLQFSMRLLNAMARLSKDFIRRTVLTEVLPKLKIILEMASHCSYLKDKGAAYRYSQDYKLQREILCSIVPILYNVDADGADISGTMHCIRVYLSNKQPQELQAATVDFIKMMAKFDGETIKNDMDALLINTATEYQAKVERLRRFLEDNAFCCSQI</sequence>
<reference evidence="5" key="1">
    <citation type="journal article" date="2013" name="Genome Biol.">
        <title>Draft genome of the mountain pine beetle, Dendroctonus ponderosae Hopkins, a major forest pest.</title>
        <authorList>
            <person name="Keeling C.I."/>
            <person name="Yuen M.M."/>
            <person name="Liao N.Y."/>
            <person name="Docking T.R."/>
            <person name="Chan S.K."/>
            <person name="Taylor G.A."/>
            <person name="Palmquist D.L."/>
            <person name="Jackman S.D."/>
            <person name="Nguyen A."/>
            <person name="Li M."/>
            <person name="Henderson H."/>
            <person name="Janes J.K."/>
            <person name="Zhao Y."/>
            <person name="Pandoh P."/>
            <person name="Moore R."/>
            <person name="Sperling F.A."/>
            <person name="Huber D.P."/>
            <person name="Birol I."/>
            <person name="Jones S.J."/>
            <person name="Bohlmann J."/>
        </authorList>
    </citation>
    <scope>NUCLEOTIDE SEQUENCE</scope>
</reference>
<dbReference type="GeneID" id="109535932"/>
<evidence type="ECO:0000259" key="2">
    <source>
        <dbReference type="Pfam" id="PF24173"/>
    </source>
</evidence>
<dbReference type="SUPFAM" id="SSF48371">
    <property type="entry name" value="ARM repeat"/>
    <property type="match status" value="1"/>
</dbReference>
<dbReference type="InterPro" id="IPR052587">
    <property type="entry name" value="TELO2-interacting_protein_1"/>
</dbReference>
<name>A0AAR5P8W3_DENPD</name>
<feature type="domain" description="TTI1 N-terminal TPR" evidence="2">
    <location>
        <begin position="13"/>
        <end position="353"/>
    </location>
</feature>
<feature type="compositionally biased region" description="Basic and acidic residues" evidence="1">
    <location>
        <begin position="766"/>
        <end position="782"/>
    </location>
</feature>
<keyword evidence="5" id="KW-1185">Reference proteome</keyword>
<proteinExistence type="predicted"/>
<evidence type="ECO:0000259" key="3">
    <source>
        <dbReference type="Pfam" id="PF24181"/>
    </source>
</evidence>
<dbReference type="Pfam" id="PF24181">
    <property type="entry name" value="TPR_TTI1_C"/>
    <property type="match status" value="1"/>
</dbReference>
<dbReference type="Pfam" id="PF21547">
    <property type="entry name" value="TTI1"/>
    <property type="match status" value="1"/>
</dbReference>
<dbReference type="AlphaFoldDB" id="A0AAR5P8W3"/>